<reference evidence="2 3" key="1">
    <citation type="submission" date="2019-02" db="EMBL/GenBank/DDBJ databases">
        <title>Deep-cultivation of Planctomycetes and their phenomic and genomic characterization uncovers novel biology.</title>
        <authorList>
            <person name="Wiegand S."/>
            <person name="Jogler M."/>
            <person name="Boedeker C."/>
            <person name="Pinto D."/>
            <person name="Vollmers J."/>
            <person name="Rivas-Marin E."/>
            <person name="Kohn T."/>
            <person name="Peeters S.H."/>
            <person name="Heuer A."/>
            <person name="Rast P."/>
            <person name="Oberbeckmann S."/>
            <person name="Bunk B."/>
            <person name="Jeske O."/>
            <person name="Meyerdierks A."/>
            <person name="Storesund J.E."/>
            <person name="Kallscheuer N."/>
            <person name="Luecker S."/>
            <person name="Lage O.M."/>
            <person name="Pohl T."/>
            <person name="Merkel B.J."/>
            <person name="Hornburger P."/>
            <person name="Mueller R.-W."/>
            <person name="Bruemmer F."/>
            <person name="Labrenz M."/>
            <person name="Spormann A.M."/>
            <person name="Op Den Camp H."/>
            <person name="Overmann J."/>
            <person name="Amann R."/>
            <person name="Jetten M.S.M."/>
            <person name="Mascher T."/>
            <person name="Medema M.H."/>
            <person name="Devos D.P."/>
            <person name="Kaster A.-K."/>
            <person name="Ovreas L."/>
            <person name="Rohde M."/>
            <person name="Galperin M.Y."/>
            <person name="Jogler C."/>
        </authorList>
    </citation>
    <scope>NUCLEOTIDE SEQUENCE [LARGE SCALE GENOMIC DNA]</scope>
    <source>
        <strain evidence="2 3">KOR42</strain>
    </source>
</reference>
<sequence length="272" mass="29966">MQQQSSHAAGLCGSKVKMSGICEECGHKGERNVRHKGVCEKCGGKMVCRGTPIKNGNGRCRMHGGHAVPPGPGHHTYKDGKHSKLKVVTGLREKIQQEMENAELMSLRQDAAILNVRIQELLDEVDQSGATLNAEKLQSLWLKYQEAEKAGDADRSKQILREIGDVIMENAKTVENWKEVQKLISTRRSVVQADQKIMIESGSMLTAAQSIHAMNMLLNVVLPEITDKKVLRKIRWQFGLITGAAPSMNGEDDPDPVVDVDSQVVVSGKPER</sequence>
<name>A0A5C5X7C4_9PLAN</name>
<evidence type="ECO:0000313" key="3">
    <source>
        <dbReference type="Proteomes" id="UP000317243"/>
    </source>
</evidence>
<feature type="region of interest" description="Disordered" evidence="1">
    <location>
        <begin position="245"/>
        <end position="272"/>
    </location>
</feature>
<evidence type="ECO:0000256" key="1">
    <source>
        <dbReference type="SAM" id="MobiDB-lite"/>
    </source>
</evidence>
<organism evidence="2 3">
    <name type="scientific">Thalassoglobus neptunius</name>
    <dbReference type="NCBI Taxonomy" id="1938619"/>
    <lineage>
        <taxon>Bacteria</taxon>
        <taxon>Pseudomonadati</taxon>
        <taxon>Planctomycetota</taxon>
        <taxon>Planctomycetia</taxon>
        <taxon>Planctomycetales</taxon>
        <taxon>Planctomycetaceae</taxon>
        <taxon>Thalassoglobus</taxon>
    </lineage>
</organism>
<feature type="compositionally biased region" description="Low complexity" evidence="1">
    <location>
        <begin position="259"/>
        <end position="272"/>
    </location>
</feature>
<evidence type="ECO:0000313" key="2">
    <source>
        <dbReference type="EMBL" id="TWT58946.1"/>
    </source>
</evidence>
<gene>
    <name evidence="2" type="ORF">KOR42_23330</name>
</gene>
<accession>A0A5C5X7C4</accession>
<protein>
    <submittedName>
        <fullName evidence="2">Uncharacterized protein</fullName>
    </submittedName>
</protein>
<dbReference type="AlphaFoldDB" id="A0A5C5X7C4"/>
<proteinExistence type="predicted"/>
<dbReference type="EMBL" id="SIHI01000001">
    <property type="protein sequence ID" value="TWT58946.1"/>
    <property type="molecule type" value="Genomic_DNA"/>
</dbReference>
<keyword evidence="3" id="KW-1185">Reference proteome</keyword>
<dbReference type="Proteomes" id="UP000317243">
    <property type="component" value="Unassembled WGS sequence"/>
</dbReference>
<comment type="caution">
    <text evidence="2">The sequence shown here is derived from an EMBL/GenBank/DDBJ whole genome shotgun (WGS) entry which is preliminary data.</text>
</comment>